<name>A0A369JP66_HYPMA</name>
<dbReference type="Proteomes" id="UP000076154">
    <property type="component" value="Unassembled WGS sequence"/>
</dbReference>
<evidence type="ECO:0000313" key="2">
    <source>
        <dbReference type="Proteomes" id="UP000076154"/>
    </source>
</evidence>
<accession>A0A369JP66</accession>
<sequence length="161" mass="17610">MSDLITKFNALPRHPQVPNTQVPNAWVFTIRHVPIPPAADLVMVVNPHTHEAHCEGPFDLTSYGTVNDEEYCAVVAHALVRLFAEGMGRGNETATSQVSGAPWSWGTTDETLARGVERVLKAIGIREELLEVGVIPAEGEVRSVVDGLWEDLFGTIKRSVE</sequence>
<dbReference type="EMBL" id="LUEZ02000058">
    <property type="protein sequence ID" value="RDB20576.1"/>
    <property type="molecule type" value="Genomic_DNA"/>
</dbReference>
<evidence type="ECO:0000313" key="1">
    <source>
        <dbReference type="EMBL" id="RDB20576.1"/>
    </source>
</evidence>
<gene>
    <name evidence="1" type="ORF">Hypma_012150</name>
</gene>
<proteinExistence type="predicted"/>
<keyword evidence="2" id="KW-1185">Reference proteome</keyword>
<dbReference type="OrthoDB" id="432970at2759"/>
<comment type="caution">
    <text evidence="1">The sequence shown here is derived from an EMBL/GenBank/DDBJ whole genome shotgun (WGS) entry which is preliminary data.</text>
</comment>
<dbReference type="InParanoid" id="A0A369JP66"/>
<dbReference type="AlphaFoldDB" id="A0A369JP66"/>
<protein>
    <submittedName>
        <fullName evidence="1">Uncharacterized protein</fullName>
    </submittedName>
</protein>
<reference evidence="1" key="1">
    <citation type="submission" date="2018-04" db="EMBL/GenBank/DDBJ databases">
        <title>Whole genome sequencing of Hypsizygus marmoreus.</title>
        <authorList>
            <person name="Choi I.-G."/>
            <person name="Min B."/>
            <person name="Kim J.-G."/>
            <person name="Kim S."/>
            <person name="Oh Y.-L."/>
            <person name="Kong W.-S."/>
            <person name="Park H."/>
            <person name="Jeong J."/>
            <person name="Song E.-S."/>
        </authorList>
    </citation>
    <scope>NUCLEOTIDE SEQUENCE [LARGE SCALE GENOMIC DNA]</scope>
    <source>
        <strain evidence="1">51987-8</strain>
    </source>
</reference>
<dbReference type="STRING" id="39966.A0A369JP66"/>
<organism evidence="1 2">
    <name type="scientific">Hypsizygus marmoreus</name>
    <name type="common">White beech mushroom</name>
    <name type="synonym">Agaricus marmoreus</name>
    <dbReference type="NCBI Taxonomy" id="39966"/>
    <lineage>
        <taxon>Eukaryota</taxon>
        <taxon>Fungi</taxon>
        <taxon>Dikarya</taxon>
        <taxon>Basidiomycota</taxon>
        <taxon>Agaricomycotina</taxon>
        <taxon>Agaricomycetes</taxon>
        <taxon>Agaricomycetidae</taxon>
        <taxon>Agaricales</taxon>
        <taxon>Tricholomatineae</taxon>
        <taxon>Lyophyllaceae</taxon>
        <taxon>Hypsizygus</taxon>
    </lineage>
</organism>